<keyword evidence="5 13" id="KW-0808">Transferase</keyword>
<dbReference type="GO" id="GO:0005886">
    <property type="term" value="C:plasma membrane"/>
    <property type="evidence" value="ECO:0007669"/>
    <property type="project" value="UniProtKB-SubCell"/>
</dbReference>
<comment type="catalytic activity">
    <reaction evidence="9">
        <text>a long chain fatty alcohol + a fatty acyl-CoA = a long-chain alcohol wax ester + CoA</text>
        <dbReference type="Rhea" id="RHEA:38443"/>
        <dbReference type="ChEBI" id="CHEBI:17135"/>
        <dbReference type="ChEBI" id="CHEBI:57287"/>
        <dbReference type="ChEBI" id="CHEBI:77636"/>
        <dbReference type="ChEBI" id="CHEBI:235323"/>
        <dbReference type="EC" id="2.3.1.75"/>
    </reaction>
</comment>
<dbReference type="PANTHER" id="PTHR31650:SF41">
    <property type="entry name" value="O-ACYLTRANSFERASE WSD1-LIKE ISOFORM X1"/>
    <property type="match status" value="1"/>
</dbReference>
<dbReference type="AlphaFoldDB" id="W9RY37"/>
<dbReference type="GO" id="GO:0019432">
    <property type="term" value="P:triglyceride biosynthetic process"/>
    <property type="evidence" value="ECO:0007669"/>
    <property type="project" value="UniProtKB-UniPathway"/>
</dbReference>
<comment type="catalytic activity">
    <reaction evidence="10">
        <text>an acyl-CoA + a 1,2-diacyl-sn-glycerol = a triacyl-sn-glycerol + CoA</text>
        <dbReference type="Rhea" id="RHEA:10868"/>
        <dbReference type="ChEBI" id="CHEBI:17815"/>
        <dbReference type="ChEBI" id="CHEBI:57287"/>
        <dbReference type="ChEBI" id="CHEBI:58342"/>
        <dbReference type="ChEBI" id="CHEBI:64615"/>
        <dbReference type="EC" id="2.3.1.20"/>
    </reaction>
</comment>
<keyword evidence="7 13" id="KW-0012">Acyltransferase</keyword>
<evidence type="ECO:0000256" key="1">
    <source>
        <dbReference type="ARBA" id="ARBA00004162"/>
    </source>
</evidence>
<name>W9RY37_9ROSA</name>
<dbReference type="EMBL" id="KE345811">
    <property type="protein sequence ID" value="EXC17312.1"/>
    <property type="molecule type" value="Genomic_DNA"/>
</dbReference>
<evidence type="ECO:0000256" key="10">
    <source>
        <dbReference type="ARBA" id="ARBA00048109"/>
    </source>
</evidence>
<evidence type="ECO:0000313" key="14">
    <source>
        <dbReference type="Proteomes" id="UP000030645"/>
    </source>
</evidence>
<comment type="pathway">
    <text evidence="3">Glycerolipid metabolism; triacylglycerol biosynthesis.</text>
</comment>
<evidence type="ECO:0000256" key="4">
    <source>
        <dbReference type="ARBA" id="ARBA00005189"/>
    </source>
</evidence>
<dbReference type="Proteomes" id="UP000030645">
    <property type="component" value="Unassembled WGS sequence"/>
</dbReference>
<evidence type="ECO:0000256" key="5">
    <source>
        <dbReference type="ARBA" id="ARBA00022679"/>
    </source>
</evidence>
<dbReference type="GO" id="GO:0005789">
    <property type="term" value="C:endoplasmic reticulum membrane"/>
    <property type="evidence" value="ECO:0007669"/>
    <property type="project" value="UniProtKB-SubCell"/>
</dbReference>
<feature type="domain" description="O-acyltransferase WSD1 C-terminal" evidence="12">
    <location>
        <begin position="179"/>
        <end position="324"/>
    </location>
</feature>
<evidence type="ECO:0000259" key="12">
    <source>
        <dbReference type="Pfam" id="PF06974"/>
    </source>
</evidence>
<dbReference type="InterPro" id="IPR009721">
    <property type="entry name" value="O-acyltransferase_WSD1_C"/>
</dbReference>
<feature type="domain" description="O-acyltransferase WSD1-like N-terminal" evidence="11">
    <location>
        <begin position="7"/>
        <end position="71"/>
    </location>
</feature>
<dbReference type="Pfam" id="PF06974">
    <property type="entry name" value="WS_DGAT_C"/>
    <property type="match status" value="1"/>
</dbReference>
<dbReference type="InterPro" id="IPR045034">
    <property type="entry name" value="O-acyltransferase_WSD1-like"/>
</dbReference>
<dbReference type="InterPro" id="IPR004255">
    <property type="entry name" value="O-acyltransferase_WSD1_N"/>
</dbReference>
<evidence type="ECO:0000256" key="6">
    <source>
        <dbReference type="ARBA" id="ARBA00022824"/>
    </source>
</evidence>
<dbReference type="STRING" id="981085.W9RY37"/>
<evidence type="ECO:0000256" key="2">
    <source>
        <dbReference type="ARBA" id="ARBA00004586"/>
    </source>
</evidence>
<dbReference type="PANTHER" id="PTHR31650">
    <property type="entry name" value="O-ACYLTRANSFERASE (WSD1-LIKE) FAMILY PROTEIN"/>
    <property type="match status" value="1"/>
</dbReference>
<organism evidence="13 14">
    <name type="scientific">Morus notabilis</name>
    <dbReference type="NCBI Taxonomy" id="981085"/>
    <lineage>
        <taxon>Eukaryota</taxon>
        <taxon>Viridiplantae</taxon>
        <taxon>Streptophyta</taxon>
        <taxon>Embryophyta</taxon>
        <taxon>Tracheophyta</taxon>
        <taxon>Spermatophyta</taxon>
        <taxon>Magnoliopsida</taxon>
        <taxon>eudicotyledons</taxon>
        <taxon>Gunneridae</taxon>
        <taxon>Pentapetalae</taxon>
        <taxon>rosids</taxon>
        <taxon>fabids</taxon>
        <taxon>Rosales</taxon>
        <taxon>Moraceae</taxon>
        <taxon>Moreae</taxon>
        <taxon>Morus</taxon>
    </lineage>
</organism>
<evidence type="ECO:0000256" key="7">
    <source>
        <dbReference type="ARBA" id="ARBA00023315"/>
    </source>
</evidence>
<dbReference type="Pfam" id="PF03007">
    <property type="entry name" value="WS_DGAT_cat"/>
    <property type="match status" value="1"/>
</dbReference>
<dbReference type="UniPathway" id="UPA00282"/>
<keyword evidence="14" id="KW-1185">Reference proteome</keyword>
<proteinExistence type="inferred from homology"/>
<dbReference type="GO" id="GO:0004144">
    <property type="term" value="F:diacylglycerol O-acyltransferase activity"/>
    <property type="evidence" value="ECO:0007669"/>
    <property type="project" value="UniProtKB-EC"/>
</dbReference>
<evidence type="ECO:0000313" key="13">
    <source>
        <dbReference type="EMBL" id="EXC17312.1"/>
    </source>
</evidence>
<comment type="similarity">
    <text evidence="8">In the N-terminal section; belongs to the long-chain O-acyltransferase family.</text>
</comment>
<evidence type="ECO:0000256" key="8">
    <source>
        <dbReference type="ARBA" id="ARBA00024360"/>
    </source>
</evidence>
<evidence type="ECO:0000256" key="9">
    <source>
        <dbReference type="ARBA" id="ARBA00047604"/>
    </source>
</evidence>
<dbReference type="GO" id="GO:0047196">
    <property type="term" value="F:long-chain-alcohol O-fatty-acyltransferase activity"/>
    <property type="evidence" value="ECO:0007669"/>
    <property type="project" value="UniProtKB-EC"/>
</dbReference>
<accession>W9RY37</accession>
<dbReference type="eggNOG" id="ENOG502QTZ2">
    <property type="taxonomic scope" value="Eukaryota"/>
</dbReference>
<gene>
    <name evidence="13" type="ORF">L484_027500</name>
</gene>
<comment type="subcellular location">
    <subcellularLocation>
        <location evidence="1">Cell membrane</location>
        <topology evidence="1">Single-pass membrane protein</topology>
    </subcellularLocation>
    <subcellularLocation>
        <location evidence="2">Endoplasmic reticulum membrane</location>
    </subcellularLocation>
</comment>
<comment type="pathway">
    <text evidence="4">Lipid metabolism.</text>
</comment>
<sequence>MSTGPALAADKPLWEIHLLTAHRCMVFRIHHALGDGISLMSMLLADCRKANDLKAIPTIPVAKSDQRKKKRTMWGAVICDRKTVISGGDGVELWPRKLTTARFCLEDMNIVKRVVANATINDVLFGVISSGLSRYLEHRTPNALQDGFQITGLAMVNLRKQPGLQELSELMKSDSLSRWGNKFGMVLLPVQYHKPGVDILQHVKRTKVMLDRKKQSLEAQFSYKIALFAMSFLGSKAAGFLNYRIVCNTSFTISNIVGPQEDIAIGDNPVTYMRVNSSSLPHALTMHMLSYAGRADMQILVAKDIIPDPEFLAQCFEDALFEMKEEASTIIKAC</sequence>
<protein>
    <submittedName>
        <fullName evidence="13">O-acyltransferase WSD1</fullName>
    </submittedName>
</protein>
<evidence type="ECO:0000259" key="11">
    <source>
        <dbReference type="Pfam" id="PF03007"/>
    </source>
</evidence>
<evidence type="ECO:0000256" key="3">
    <source>
        <dbReference type="ARBA" id="ARBA00004771"/>
    </source>
</evidence>
<reference evidence="14" key="1">
    <citation type="submission" date="2013-01" db="EMBL/GenBank/DDBJ databases">
        <title>Draft Genome Sequence of a Mulberry Tree, Morus notabilis C.K. Schneid.</title>
        <authorList>
            <person name="He N."/>
            <person name="Zhao S."/>
        </authorList>
    </citation>
    <scope>NUCLEOTIDE SEQUENCE</scope>
</reference>
<keyword evidence="6" id="KW-0256">Endoplasmic reticulum</keyword>